<organism evidence="1 2">
    <name type="scientific">Escherichia phage altidsur</name>
    <dbReference type="NCBI Taxonomy" id="2696381"/>
    <lineage>
        <taxon>Viruses</taxon>
        <taxon>Duplodnaviria</taxon>
        <taxon>Heunggongvirae</taxon>
        <taxon>Uroviricota</taxon>
        <taxon>Caudoviricetes</taxon>
        <taxon>Autographivirales</taxon>
        <taxon>Autoscriptoviridae</taxon>
        <taxon>Stentvirinae</taxon>
        <taxon>Bonnellvirus</taxon>
        <taxon>Bonnellvirus altidsur</taxon>
    </lineage>
</organism>
<sequence length="78" mass="8679">MAKFELVRFTDPNDGEVTYAQFADDRQQVAVYTSKTFAFEQFGEELHFDSVSYVLLSGGEYADAVQAALDEGEVIKTA</sequence>
<name>A0A6B9WK46_9CAUD</name>
<reference evidence="2" key="1">
    <citation type="submission" date="2019-12" db="EMBL/GenBank/DDBJ databases">
        <authorList>
            <person name="Olsen N.S."/>
            <person name="Junco L.M.F."/>
            <person name="Kot W."/>
            <person name="Hansen L.H."/>
        </authorList>
    </citation>
    <scope>NUCLEOTIDE SEQUENCE [LARGE SCALE GENOMIC DNA]</scope>
</reference>
<keyword evidence="2" id="KW-1185">Reference proteome</keyword>
<dbReference type="EMBL" id="MN850568">
    <property type="protein sequence ID" value="QHR65284.1"/>
    <property type="molecule type" value="Genomic_DNA"/>
</dbReference>
<accession>A0A6B9WK46</accession>
<evidence type="ECO:0000313" key="2">
    <source>
        <dbReference type="Proteomes" id="UP000464308"/>
    </source>
</evidence>
<gene>
    <name evidence="1" type="ORF">altidsur_17</name>
</gene>
<protein>
    <submittedName>
        <fullName evidence="1">Uncharacterized protein</fullName>
    </submittedName>
</protein>
<dbReference type="Proteomes" id="UP000464308">
    <property type="component" value="Segment"/>
</dbReference>
<proteinExistence type="predicted"/>
<evidence type="ECO:0000313" key="1">
    <source>
        <dbReference type="EMBL" id="QHR65284.1"/>
    </source>
</evidence>